<gene>
    <name evidence="1" type="ORF">DMENIID0002_13830</name>
</gene>
<reference evidence="1" key="1">
    <citation type="submission" date="2024-01" db="EMBL/GenBank/DDBJ databases">
        <title>Sequencing the genomes of a sandfly, Sergentomyia squamirostris, and its two endosymbionts.</title>
        <authorList>
            <person name="Itokawa K."/>
            <person name="Sanjoba C."/>
        </authorList>
    </citation>
    <scope>NUCLEOTIDE SEQUENCE</scope>
    <source>
        <strain evidence="1">RiSSQ</strain>
    </source>
</reference>
<sequence>MENDDNLNSYAGYRANSKPIHPRYYSTLLPERISYNSVFDLLGSSKLDVWRASAMQAYADSPSLSTLWQSFNPQHIIDPELQDIAEYFKTYNNKLTKEDFEQKYSDIGLKYDPNFTETQVEDILERKKQREINEYIIAAGKGGLVEAIGKFGAEIVFGNLSVINIAASFIPIGRPAMWAAASLKYGKLPATLAKGLVGEAIGQTAIEPFLYNERHTEQRPYDCSNSLINIIESGLFGATLHGLGYSAKYLRDKLYLHSNKLRPEIETLHPIVDSQLKENIDTVLKESSPQENIIETEQVDSQIPTSGNANAENSPLTTSLAELQAKKLQLITAAEQQFPSYSAQQRQIAELQQHMHDQFGTNGKTEAIPRWFLDILLEEEGKLQQLYHEHINNPEFQEYLTAVKQLDQQIINNLRRQQWETKGYDLSPEELYIARKQLEEGKHINLENPQKAESFYHGDDKKFENNNASPNLQEHLASLEAEIANLPEQQKVTYQAESIKQDVIYQQTEEILRKIKQGANPSELEELFKTLSLIDPQLVDELKTIHKEFVGQERLDLLERDKQIDMFIDDFKKEQFVKKRNNALNLIKMATIERFVRNHANKVAAIKEYLRQVDLRQQTIAKELLYGITRDLEKAGILHEYGDIAYEKDVIQELWNISHPDKKSTGSERAMIVAQIINKWQTIAINRANLAGSYIIPLEGYITKQEHNSLKLREAGYETWLKFIYPLLDHQKIAKLNEKIDYRAIFNNLASSIHLKDTDQYLNIAFTHVRGSNVADVLSASRKLHFKSAEAWLTYQKEFGNYVQNDFVDKLISPLIKSRSFIADSIVSNLNILGRSIGVMESMGCNPELMLQSIKGTFTKELQELAIKDPAILKQLALLSNPNSFVNQLDLMLGVKPQIPSVDRILGAYRAWKCMSNLGKVVLSSIPDMISFVSELQNNGIPLLQSYANLLQVVTTGFNGKARKEVGGLLGIAVDSLLSHNHSRFAGEYPVSGSIFKLTNAFFKLNFMEWWDNTWKSTVGNLLSHNLASQVNKSFNSLYTARK</sequence>
<dbReference type="EMBL" id="AP029170">
    <property type="protein sequence ID" value="BFD46737.1"/>
    <property type="molecule type" value="Genomic_DNA"/>
</dbReference>
<dbReference type="AlphaFoldDB" id="A0AAT9GA90"/>
<accession>A0AAT9GA90</accession>
<organism evidence="1">
    <name type="scientific">Candidatus Tisiphia endosymbiont of Sergentomyia squamirostris</name>
    <dbReference type="NCBI Taxonomy" id="3113639"/>
    <lineage>
        <taxon>Bacteria</taxon>
        <taxon>Pseudomonadati</taxon>
        <taxon>Pseudomonadota</taxon>
        <taxon>Alphaproteobacteria</taxon>
        <taxon>Rickettsiales</taxon>
        <taxon>Rickettsiaceae</taxon>
        <taxon>Rickettsieae</taxon>
        <taxon>Candidatus Tisiphia</taxon>
    </lineage>
</organism>
<evidence type="ECO:0000313" key="1">
    <source>
        <dbReference type="EMBL" id="BFD46737.1"/>
    </source>
</evidence>
<name>A0AAT9GA90_9RICK</name>
<proteinExistence type="predicted"/>
<protein>
    <submittedName>
        <fullName evidence="1">Uncharacterized protein</fullName>
    </submittedName>
</protein>